<evidence type="ECO:0000313" key="1">
    <source>
        <dbReference type="EMBL" id="JAH49115.1"/>
    </source>
</evidence>
<reference evidence="1" key="1">
    <citation type="submission" date="2014-11" db="EMBL/GenBank/DDBJ databases">
        <authorList>
            <person name="Amaro Gonzalez C."/>
        </authorList>
    </citation>
    <scope>NUCLEOTIDE SEQUENCE</scope>
</reference>
<accession>A0A0E9T8B4</accession>
<protein>
    <submittedName>
        <fullName evidence="1">Uncharacterized protein</fullName>
    </submittedName>
</protein>
<dbReference type="AlphaFoldDB" id="A0A0E9T8B4"/>
<organism evidence="1">
    <name type="scientific">Anguilla anguilla</name>
    <name type="common">European freshwater eel</name>
    <name type="synonym">Muraena anguilla</name>
    <dbReference type="NCBI Taxonomy" id="7936"/>
    <lineage>
        <taxon>Eukaryota</taxon>
        <taxon>Metazoa</taxon>
        <taxon>Chordata</taxon>
        <taxon>Craniata</taxon>
        <taxon>Vertebrata</taxon>
        <taxon>Euteleostomi</taxon>
        <taxon>Actinopterygii</taxon>
        <taxon>Neopterygii</taxon>
        <taxon>Teleostei</taxon>
        <taxon>Anguilliformes</taxon>
        <taxon>Anguillidae</taxon>
        <taxon>Anguilla</taxon>
    </lineage>
</organism>
<proteinExistence type="predicted"/>
<reference evidence="1" key="2">
    <citation type="journal article" date="2015" name="Fish Shellfish Immunol.">
        <title>Early steps in the European eel (Anguilla anguilla)-Vibrio vulnificus interaction in the gills: Role of the RtxA13 toxin.</title>
        <authorList>
            <person name="Callol A."/>
            <person name="Pajuelo D."/>
            <person name="Ebbesson L."/>
            <person name="Teles M."/>
            <person name="MacKenzie S."/>
            <person name="Amaro C."/>
        </authorList>
    </citation>
    <scope>NUCLEOTIDE SEQUENCE</scope>
</reference>
<name>A0A0E9T8B4_ANGAN</name>
<dbReference type="EMBL" id="GBXM01059462">
    <property type="protein sequence ID" value="JAH49115.1"/>
    <property type="molecule type" value="Transcribed_RNA"/>
</dbReference>
<sequence>MDNWKLRCILRFNFVYDGVICR</sequence>